<dbReference type="AlphaFoldDB" id="A0A316D2E3"/>
<evidence type="ECO:0000313" key="1">
    <source>
        <dbReference type="EMBL" id="PWK03948.1"/>
    </source>
</evidence>
<proteinExistence type="predicted"/>
<accession>A0A316D2E3</accession>
<dbReference type="OrthoDB" id="2418141at2"/>
<comment type="caution">
    <text evidence="1">The sequence shown here is derived from an EMBL/GenBank/DDBJ whole genome shotgun (WGS) entry which is preliminary data.</text>
</comment>
<protein>
    <submittedName>
        <fullName evidence="1">Uncharacterized protein</fullName>
    </submittedName>
</protein>
<gene>
    <name evidence="1" type="ORF">C7459_1384</name>
</gene>
<dbReference type="Proteomes" id="UP000245634">
    <property type="component" value="Unassembled WGS sequence"/>
</dbReference>
<reference evidence="1 2" key="1">
    <citation type="submission" date="2018-05" db="EMBL/GenBank/DDBJ databases">
        <title>Genomic Encyclopedia of Type Strains, Phase IV (KMG-IV): sequencing the most valuable type-strain genomes for metagenomic binning, comparative biology and taxonomic classification.</title>
        <authorList>
            <person name="Goeker M."/>
        </authorList>
    </citation>
    <scope>NUCLEOTIDE SEQUENCE [LARGE SCALE GENOMIC DNA]</scope>
    <source>
        <strain evidence="1 2">DSM 18773</strain>
    </source>
</reference>
<dbReference type="EMBL" id="QGGL01000038">
    <property type="protein sequence ID" value="PWK03948.1"/>
    <property type="molecule type" value="Genomic_DNA"/>
</dbReference>
<organism evidence="1 2">
    <name type="scientific">Tumebacillus permanentifrigoris</name>
    <dbReference type="NCBI Taxonomy" id="378543"/>
    <lineage>
        <taxon>Bacteria</taxon>
        <taxon>Bacillati</taxon>
        <taxon>Bacillota</taxon>
        <taxon>Bacilli</taxon>
        <taxon>Bacillales</taxon>
        <taxon>Alicyclobacillaceae</taxon>
        <taxon>Tumebacillus</taxon>
    </lineage>
</organism>
<name>A0A316D2E3_9BACL</name>
<sequence length="88" mass="10556">MRKVYRNKNLFKIPKCPNCKRKTLYIEYDDSEYSLSSWVACEDCGHTEDVEKLHAPLNFLFGYGEHSKHFRRNSKTKRKRRQMVGGKR</sequence>
<keyword evidence="2" id="KW-1185">Reference proteome</keyword>
<dbReference type="RefSeq" id="WP_109691429.1">
    <property type="nucleotide sequence ID" value="NZ_QGGL01000038.1"/>
</dbReference>
<evidence type="ECO:0000313" key="2">
    <source>
        <dbReference type="Proteomes" id="UP000245634"/>
    </source>
</evidence>